<keyword evidence="7" id="KW-0418">Kinase</keyword>
<keyword evidence="5 11" id="KW-0808">Transferase</keyword>
<accession>A0A6N2SV73</accession>
<evidence type="ECO:0000256" key="7">
    <source>
        <dbReference type="ARBA" id="ARBA00022777"/>
    </source>
</evidence>
<protein>
    <recommendedName>
        <fullName evidence="3">histidine kinase</fullName>
        <ecNumber evidence="3">2.7.13.3</ecNumber>
    </recommendedName>
</protein>
<dbReference type="SUPFAM" id="SSF47384">
    <property type="entry name" value="Homodimeric domain of signal transducing histidine kinase"/>
    <property type="match status" value="1"/>
</dbReference>
<dbReference type="InterPro" id="IPR003661">
    <property type="entry name" value="HisK_dim/P_dom"/>
</dbReference>
<dbReference type="PANTHER" id="PTHR45528:SF8">
    <property type="entry name" value="HISTIDINE KINASE"/>
    <property type="match status" value="1"/>
</dbReference>
<keyword evidence="6" id="KW-0812">Transmembrane</keyword>
<dbReference type="InterPro" id="IPR036890">
    <property type="entry name" value="HATPase_C_sf"/>
</dbReference>
<dbReference type="GO" id="GO:0000155">
    <property type="term" value="F:phosphorelay sensor kinase activity"/>
    <property type="evidence" value="ECO:0007669"/>
    <property type="project" value="InterPro"/>
</dbReference>
<evidence type="ECO:0000256" key="6">
    <source>
        <dbReference type="ARBA" id="ARBA00022692"/>
    </source>
</evidence>
<comment type="catalytic activity">
    <reaction evidence="1">
        <text>ATP + protein L-histidine = ADP + protein N-phospho-L-histidine.</text>
        <dbReference type="EC" id="2.7.13.3"/>
    </reaction>
</comment>
<gene>
    <name evidence="11" type="primary">rssA</name>
    <name evidence="11" type="ORF">ACLFYP115_01147</name>
</gene>
<dbReference type="CDD" id="cd00082">
    <property type="entry name" value="HisKA"/>
    <property type="match status" value="1"/>
</dbReference>
<organism evidence="11">
    <name type="scientific">Anaerostipes caccae</name>
    <dbReference type="NCBI Taxonomy" id="105841"/>
    <lineage>
        <taxon>Bacteria</taxon>
        <taxon>Bacillati</taxon>
        <taxon>Bacillota</taxon>
        <taxon>Clostridia</taxon>
        <taxon>Lachnospirales</taxon>
        <taxon>Lachnospiraceae</taxon>
        <taxon>Anaerostipes</taxon>
    </lineage>
</organism>
<name>A0A6N2SV73_9FIRM</name>
<dbReference type="SMART" id="SM00388">
    <property type="entry name" value="HisKA"/>
    <property type="match status" value="1"/>
</dbReference>
<dbReference type="AlphaFoldDB" id="A0A6N2SV73"/>
<dbReference type="EC" id="2.7.13.3" evidence="3"/>
<reference evidence="11" key="1">
    <citation type="submission" date="2019-11" db="EMBL/GenBank/DDBJ databases">
        <authorList>
            <person name="Feng L."/>
        </authorList>
    </citation>
    <scope>NUCLEOTIDE SEQUENCE</scope>
    <source>
        <strain evidence="11">AcaccaeLFYP115</strain>
    </source>
</reference>
<dbReference type="PANTHER" id="PTHR45528">
    <property type="entry name" value="SENSOR HISTIDINE KINASE CPXA"/>
    <property type="match status" value="1"/>
</dbReference>
<dbReference type="PROSITE" id="PS50109">
    <property type="entry name" value="HIS_KIN"/>
    <property type="match status" value="1"/>
</dbReference>
<dbReference type="Gene3D" id="1.10.287.130">
    <property type="match status" value="1"/>
</dbReference>
<dbReference type="InterPro" id="IPR003594">
    <property type="entry name" value="HATPase_dom"/>
</dbReference>
<evidence type="ECO:0000256" key="1">
    <source>
        <dbReference type="ARBA" id="ARBA00000085"/>
    </source>
</evidence>
<dbReference type="Gene3D" id="3.30.565.10">
    <property type="entry name" value="Histidine kinase-like ATPase, C-terminal domain"/>
    <property type="match status" value="1"/>
</dbReference>
<dbReference type="SUPFAM" id="SSF55874">
    <property type="entry name" value="ATPase domain of HSP90 chaperone/DNA topoisomerase II/histidine kinase"/>
    <property type="match status" value="1"/>
</dbReference>
<dbReference type="Pfam" id="PF02518">
    <property type="entry name" value="HATPase_c"/>
    <property type="match status" value="1"/>
</dbReference>
<keyword evidence="8" id="KW-1133">Transmembrane helix</keyword>
<proteinExistence type="predicted"/>
<keyword evidence="9" id="KW-0902">Two-component regulatory system</keyword>
<dbReference type="InterPro" id="IPR050398">
    <property type="entry name" value="HssS/ArlS-like"/>
</dbReference>
<evidence type="ECO:0000256" key="10">
    <source>
        <dbReference type="ARBA" id="ARBA00023136"/>
    </source>
</evidence>
<dbReference type="EMBL" id="CACRSQ010000003">
    <property type="protein sequence ID" value="VYS97467.1"/>
    <property type="molecule type" value="Genomic_DNA"/>
</dbReference>
<dbReference type="SMART" id="SM00387">
    <property type="entry name" value="HATPase_c"/>
    <property type="match status" value="1"/>
</dbReference>
<evidence type="ECO:0000256" key="3">
    <source>
        <dbReference type="ARBA" id="ARBA00012438"/>
    </source>
</evidence>
<evidence type="ECO:0000256" key="8">
    <source>
        <dbReference type="ARBA" id="ARBA00022989"/>
    </source>
</evidence>
<evidence type="ECO:0000256" key="2">
    <source>
        <dbReference type="ARBA" id="ARBA00004141"/>
    </source>
</evidence>
<dbReference type="InterPro" id="IPR036097">
    <property type="entry name" value="HisK_dim/P_sf"/>
</dbReference>
<evidence type="ECO:0000313" key="11">
    <source>
        <dbReference type="EMBL" id="VYS97467.1"/>
    </source>
</evidence>
<dbReference type="RefSeq" id="WP_006566774.1">
    <property type="nucleotide sequence ID" value="NZ_CACRSQ010000003.1"/>
</dbReference>
<evidence type="ECO:0000256" key="5">
    <source>
        <dbReference type="ARBA" id="ARBA00022679"/>
    </source>
</evidence>
<dbReference type="GO" id="GO:0005886">
    <property type="term" value="C:plasma membrane"/>
    <property type="evidence" value="ECO:0007669"/>
    <property type="project" value="TreeGrafter"/>
</dbReference>
<sequence length="291" mass="33470">MVFILSAVILFLAGYVILLRKQINQINRQLEKRREENTRQPISLEFIDSGLTRLAGNMNRCLKSEEKLREETVSREKEQKEMIADLSHDLRTPLTAIKGYQQLLMATLAEEGQRERLRTAQKHADELGKMIEQFFEYSLYSYKQSEPKYERINLGALIAECVAEMVPLLEEHELSIRMEETDPVYAKADREMLIRIIQNLIRNCLAYADSNAVVRVEKTKRAVFSFGNQTTATADPDRLFDRFYREDRSTSRPGGMGLAIVKLLAEQMGGTARAGKKEGWLWIYVELPSDG</sequence>
<dbReference type="Pfam" id="PF00512">
    <property type="entry name" value="HisKA"/>
    <property type="match status" value="1"/>
</dbReference>
<evidence type="ECO:0000256" key="4">
    <source>
        <dbReference type="ARBA" id="ARBA00022553"/>
    </source>
</evidence>
<dbReference type="InterPro" id="IPR005467">
    <property type="entry name" value="His_kinase_dom"/>
</dbReference>
<evidence type="ECO:0000256" key="9">
    <source>
        <dbReference type="ARBA" id="ARBA00023012"/>
    </source>
</evidence>
<keyword evidence="4" id="KW-0597">Phosphoprotein</keyword>
<keyword evidence="10" id="KW-0472">Membrane</keyword>
<comment type="subcellular location">
    <subcellularLocation>
        <location evidence="2">Membrane</location>
        <topology evidence="2">Multi-pass membrane protein</topology>
    </subcellularLocation>
</comment>